<comment type="subcellular location">
    <subcellularLocation>
        <location evidence="1">Cell membrane</location>
        <topology evidence="1">Multi-pass membrane protein</topology>
    </subcellularLocation>
</comment>
<feature type="transmembrane region" description="Helical" evidence="6">
    <location>
        <begin position="50"/>
        <end position="70"/>
    </location>
</feature>
<sequence length="209" mass="21321">MQEAILAGLWAGYGLSVPVGAVAVLMINMTARTSFRVGASAAVGATTADALYAVLAVVGGAAAASALQPFAQPLRWTAFLVLSAMAIRILVTAFRTSGSAGAHPGGPRREMTPFRSYVLFLGLTVLNPWPALYFVALILGRQAQQAMTAAESAVYAGAIVVASASWQLLLAGGGAVFGKLLTGHRGRTVTAVVSSVLIMALGLGMVMDG</sequence>
<dbReference type="OrthoDB" id="5149571at2"/>
<keyword evidence="4 6" id="KW-1133">Transmembrane helix</keyword>
<dbReference type="GO" id="GO:0015171">
    <property type="term" value="F:amino acid transmembrane transporter activity"/>
    <property type="evidence" value="ECO:0007669"/>
    <property type="project" value="TreeGrafter"/>
</dbReference>
<evidence type="ECO:0000256" key="4">
    <source>
        <dbReference type="ARBA" id="ARBA00022989"/>
    </source>
</evidence>
<evidence type="ECO:0000313" key="8">
    <source>
        <dbReference type="Proteomes" id="UP000294543"/>
    </source>
</evidence>
<feature type="transmembrane region" description="Helical" evidence="6">
    <location>
        <begin position="189"/>
        <end position="207"/>
    </location>
</feature>
<keyword evidence="5 6" id="KW-0472">Membrane</keyword>
<accession>A0A4R4WXC0</accession>
<protein>
    <submittedName>
        <fullName evidence="7">Lysine transporter LysE</fullName>
    </submittedName>
</protein>
<reference evidence="7 8" key="1">
    <citation type="submission" date="2019-03" db="EMBL/GenBank/DDBJ databases">
        <title>Draft genome sequences of novel Actinobacteria.</title>
        <authorList>
            <person name="Sahin N."/>
            <person name="Ay H."/>
            <person name="Saygin H."/>
        </authorList>
    </citation>
    <scope>NUCLEOTIDE SEQUENCE [LARGE SCALE GENOMIC DNA]</scope>
    <source>
        <strain evidence="7 8">KC712</strain>
    </source>
</reference>
<feature type="transmembrane region" description="Helical" evidence="6">
    <location>
        <begin position="76"/>
        <end position="96"/>
    </location>
</feature>
<dbReference type="PANTHER" id="PTHR30086">
    <property type="entry name" value="ARGININE EXPORTER PROTEIN ARGO"/>
    <property type="match status" value="1"/>
</dbReference>
<dbReference type="Pfam" id="PF01810">
    <property type="entry name" value="LysE"/>
    <property type="match status" value="1"/>
</dbReference>
<feature type="transmembrane region" description="Helical" evidence="6">
    <location>
        <begin position="117"/>
        <end position="140"/>
    </location>
</feature>
<evidence type="ECO:0000256" key="6">
    <source>
        <dbReference type="SAM" id="Phobius"/>
    </source>
</evidence>
<feature type="transmembrane region" description="Helical" evidence="6">
    <location>
        <begin position="152"/>
        <end position="177"/>
    </location>
</feature>
<dbReference type="InterPro" id="IPR001123">
    <property type="entry name" value="LeuE-type"/>
</dbReference>
<dbReference type="GO" id="GO:0005886">
    <property type="term" value="C:plasma membrane"/>
    <property type="evidence" value="ECO:0007669"/>
    <property type="project" value="UniProtKB-SubCell"/>
</dbReference>
<dbReference type="RefSeq" id="WP_132507678.1">
    <property type="nucleotide sequence ID" value="NZ_SMKP01000025.1"/>
</dbReference>
<keyword evidence="8" id="KW-1185">Reference proteome</keyword>
<organism evidence="7 8">
    <name type="scientific">Nonomuraea diastatica</name>
    <dbReference type="NCBI Taxonomy" id="1848329"/>
    <lineage>
        <taxon>Bacteria</taxon>
        <taxon>Bacillati</taxon>
        <taxon>Actinomycetota</taxon>
        <taxon>Actinomycetes</taxon>
        <taxon>Streptosporangiales</taxon>
        <taxon>Streptosporangiaceae</taxon>
        <taxon>Nonomuraea</taxon>
    </lineage>
</organism>
<keyword evidence="3 6" id="KW-0812">Transmembrane</keyword>
<dbReference type="EMBL" id="SMKP01000025">
    <property type="protein sequence ID" value="TDD22463.1"/>
    <property type="molecule type" value="Genomic_DNA"/>
</dbReference>
<proteinExistence type="predicted"/>
<evidence type="ECO:0000256" key="5">
    <source>
        <dbReference type="ARBA" id="ARBA00023136"/>
    </source>
</evidence>
<dbReference type="PANTHER" id="PTHR30086:SF20">
    <property type="entry name" value="ARGININE EXPORTER PROTEIN ARGO-RELATED"/>
    <property type="match status" value="1"/>
</dbReference>
<evidence type="ECO:0000256" key="2">
    <source>
        <dbReference type="ARBA" id="ARBA00022475"/>
    </source>
</evidence>
<comment type="caution">
    <text evidence="7">The sequence shown here is derived from an EMBL/GenBank/DDBJ whole genome shotgun (WGS) entry which is preliminary data.</text>
</comment>
<evidence type="ECO:0000256" key="3">
    <source>
        <dbReference type="ARBA" id="ARBA00022692"/>
    </source>
</evidence>
<dbReference type="AlphaFoldDB" id="A0A4R4WXC0"/>
<evidence type="ECO:0000313" key="7">
    <source>
        <dbReference type="EMBL" id="TDD22463.1"/>
    </source>
</evidence>
<name>A0A4R4WXC0_9ACTN</name>
<feature type="transmembrane region" description="Helical" evidence="6">
    <location>
        <begin position="6"/>
        <end position="29"/>
    </location>
</feature>
<evidence type="ECO:0000256" key="1">
    <source>
        <dbReference type="ARBA" id="ARBA00004651"/>
    </source>
</evidence>
<dbReference type="Proteomes" id="UP000294543">
    <property type="component" value="Unassembled WGS sequence"/>
</dbReference>
<gene>
    <name evidence="7" type="ORF">E1294_11610</name>
</gene>
<keyword evidence="2" id="KW-1003">Cell membrane</keyword>